<dbReference type="PANTHER" id="PTHR21022">
    <property type="entry name" value="PREPHENATE DEHYDRATASE P PROTEIN"/>
    <property type="match status" value="1"/>
</dbReference>
<evidence type="ECO:0000259" key="22">
    <source>
        <dbReference type="PROSITE" id="PS51671"/>
    </source>
</evidence>
<evidence type="ECO:0000256" key="11">
    <source>
        <dbReference type="ARBA" id="ARBA00023141"/>
    </source>
</evidence>
<dbReference type="Gene3D" id="1.20.59.10">
    <property type="entry name" value="Chorismate mutase"/>
    <property type="match status" value="1"/>
</dbReference>
<evidence type="ECO:0000256" key="13">
    <source>
        <dbReference type="ARBA" id="ARBA00023235"/>
    </source>
</evidence>
<evidence type="ECO:0000313" key="23">
    <source>
        <dbReference type="EMBL" id="KAB1439949.1"/>
    </source>
</evidence>
<dbReference type="OrthoDB" id="9802281at2"/>
<evidence type="ECO:0000256" key="9">
    <source>
        <dbReference type="ARBA" id="ARBA00022490"/>
    </source>
</evidence>
<dbReference type="NCBIfam" id="NF008865">
    <property type="entry name" value="PRK11898.1"/>
    <property type="match status" value="1"/>
</dbReference>
<keyword evidence="24" id="KW-1185">Reference proteome</keyword>
<evidence type="ECO:0000256" key="2">
    <source>
        <dbReference type="ARBA" id="ARBA00002364"/>
    </source>
</evidence>
<evidence type="ECO:0000256" key="15">
    <source>
        <dbReference type="ARBA" id="ARBA00023268"/>
    </source>
</evidence>
<dbReference type="Pfam" id="PF00800">
    <property type="entry name" value="PDT"/>
    <property type="match status" value="1"/>
</dbReference>
<keyword evidence="15" id="KW-0511">Multifunctional enzyme</keyword>
<dbReference type="CDD" id="cd13631">
    <property type="entry name" value="PBP2_Ct-PDT_like"/>
    <property type="match status" value="1"/>
</dbReference>
<dbReference type="RefSeq" id="WP_151143028.1">
    <property type="nucleotide sequence ID" value="NZ_WAGX01000004.1"/>
</dbReference>
<organism evidence="23 24">
    <name type="scientific">Candidatus Galacturonatibacter soehngenii</name>
    <dbReference type="NCBI Taxonomy" id="2307010"/>
    <lineage>
        <taxon>Bacteria</taxon>
        <taxon>Bacillati</taxon>
        <taxon>Bacillota</taxon>
        <taxon>Clostridia</taxon>
        <taxon>Lachnospirales</taxon>
        <taxon>Lachnospiraceae</taxon>
        <taxon>Candidatus Galacturonatibacter</taxon>
    </lineage>
</organism>
<comment type="pathway">
    <text evidence="4">Amino-acid biosynthesis; L-phenylalanine biosynthesis; phenylpyruvate from prephenate: step 1/1.</text>
</comment>
<comment type="function">
    <text evidence="2">Catalyzes the Claisen rearrangement of chorismate to prephenate and the decarboxylation/dehydration of prephenate to phenylpyruvate.</text>
</comment>
<dbReference type="EC" id="4.2.1.51" evidence="6"/>
<comment type="catalytic activity">
    <reaction evidence="1">
        <text>chorismate = prephenate</text>
        <dbReference type="Rhea" id="RHEA:13897"/>
        <dbReference type="ChEBI" id="CHEBI:29748"/>
        <dbReference type="ChEBI" id="CHEBI:29934"/>
        <dbReference type="EC" id="5.4.99.5"/>
    </reaction>
</comment>
<evidence type="ECO:0000256" key="7">
    <source>
        <dbReference type="ARBA" id="ARBA00014401"/>
    </source>
</evidence>
<dbReference type="UniPathway" id="UPA00121">
    <property type="reaction ID" value="UER00345"/>
</dbReference>
<evidence type="ECO:0000256" key="14">
    <source>
        <dbReference type="ARBA" id="ARBA00023239"/>
    </source>
</evidence>
<evidence type="ECO:0000256" key="16">
    <source>
        <dbReference type="ARBA" id="ARBA00031175"/>
    </source>
</evidence>
<comment type="pathway">
    <text evidence="5">Metabolic intermediate biosynthesis; prephenate biosynthesis; prephenate from chorismate: step 1/1.</text>
</comment>
<evidence type="ECO:0000256" key="12">
    <source>
        <dbReference type="ARBA" id="ARBA00023222"/>
    </source>
</evidence>
<dbReference type="GO" id="GO:0009094">
    <property type="term" value="P:L-phenylalanine biosynthetic process"/>
    <property type="evidence" value="ECO:0007669"/>
    <property type="project" value="UniProtKB-UniPathway"/>
</dbReference>
<gene>
    <name evidence="23" type="primary">pheA</name>
    <name evidence="23" type="ORF">F7O84_06090</name>
</gene>
<dbReference type="SUPFAM" id="SSF55021">
    <property type="entry name" value="ACT-like"/>
    <property type="match status" value="1"/>
</dbReference>
<dbReference type="UniPathway" id="UPA00120">
    <property type="reaction ID" value="UER00203"/>
</dbReference>
<keyword evidence="11" id="KW-0057">Aromatic amino acid biosynthesis</keyword>
<feature type="site" description="Essential for prephenate dehydratase activity" evidence="19">
    <location>
        <position position="282"/>
    </location>
</feature>
<evidence type="ECO:0000256" key="4">
    <source>
        <dbReference type="ARBA" id="ARBA00004741"/>
    </source>
</evidence>
<proteinExistence type="predicted"/>
<dbReference type="AlphaFoldDB" id="A0A7V7QMK6"/>
<reference evidence="23 24" key="2">
    <citation type="submission" date="2020-02" db="EMBL/GenBank/DDBJ databases">
        <title>Candidatus Galacturonibacter soehngenii shows hetero-acetogenic catabolism of galacturonic acid but lacks a canonical carbon monoxide dehydrogenase/acetyl-CoA synthase complex.</title>
        <authorList>
            <person name="Diender M."/>
            <person name="Stouten G.R."/>
            <person name="Petersen J.F."/>
            <person name="Nielsen P.H."/>
            <person name="Dueholm M.S."/>
            <person name="Pronk J.T."/>
            <person name="Van Loosdrecht M.C.M."/>
        </authorList>
    </citation>
    <scope>NUCLEOTIDE SEQUENCE [LARGE SCALE GENOMIC DNA]</scope>
    <source>
        <strain evidence="23">GalUA</strain>
    </source>
</reference>
<dbReference type="GO" id="GO:0004106">
    <property type="term" value="F:chorismate mutase activity"/>
    <property type="evidence" value="ECO:0007669"/>
    <property type="project" value="UniProtKB-EC"/>
</dbReference>
<dbReference type="PROSITE" id="PS00858">
    <property type="entry name" value="PREPHENATE_DEHYDR_2"/>
    <property type="match status" value="1"/>
</dbReference>
<sequence>MMDLQELRKEIDLIDSKMVELYEKRMKISEEVANYKISTGKPVFDKERECAKIEQVKSLAKTEFTKHGVEELFTQIMAMSRKLQYQLLNQNGVQDKNSFHLVHSIKEKEKAKVIFQGVPGAHSQRAMTEFFGEDIDNSYVDTFKDAMEAIKNKKADYAVLPIENSSAGIVNTSYDLLVEYDNYIVGEHILKIEQALLGTMDATISDIKTVFSHPQGLMQSAKFLESFREWKQISMQNTATSAKKVKDDMDKTQAAIASVEAAKIYGLKVLQEAINFSESNSTRFIIVSHEALFTEDSNKISIYFEVPHESGSLYNALSHFIYNGINMTKIESRPLEARPWESRFFVDFEGNLLDSAVKNALMGLRAETIDLKIIGNYKKYED</sequence>
<comment type="caution">
    <text evidence="23">The sequence shown here is derived from an EMBL/GenBank/DDBJ whole genome shotgun (WGS) entry which is preliminary data.</text>
</comment>
<dbReference type="Pfam" id="PF01817">
    <property type="entry name" value="CM_2"/>
    <property type="match status" value="1"/>
</dbReference>
<dbReference type="GO" id="GO:0005737">
    <property type="term" value="C:cytoplasm"/>
    <property type="evidence" value="ECO:0007669"/>
    <property type="project" value="UniProtKB-SubCell"/>
</dbReference>
<evidence type="ECO:0000256" key="10">
    <source>
        <dbReference type="ARBA" id="ARBA00022605"/>
    </source>
</evidence>
<evidence type="ECO:0000256" key="6">
    <source>
        <dbReference type="ARBA" id="ARBA00013147"/>
    </source>
</evidence>
<dbReference type="PROSITE" id="PS51671">
    <property type="entry name" value="ACT"/>
    <property type="match status" value="1"/>
</dbReference>
<dbReference type="InterPro" id="IPR002701">
    <property type="entry name" value="CM_II_prokaryot"/>
</dbReference>
<dbReference type="PROSITE" id="PS51171">
    <property type="entry name" value="PREPHENATE_DEHYDR_3"/>
    <property type="match status" value="1"/>
</dbReference>
<dbReference type="EMBL" id="WAGX01000004">
    <property type="protein sequence ID" value="KAB1439949.1"/>
    <property type="molecule type" value="Genomic_DNA"/>
</dbReference>
<dbReference type="Proteomes" id="UP000461768">
    <property type="component" value="Unassembled WGS sequence"/>
</dbReference>
<dbReference type="Gene3D" id="3.30.70.260">
    <property type="match status" value="1"/>
</dbReference>
<dbReference type="PIRSF" id="PIRSF001500">
    <property type="entry name" value="Chor_mut_pdt_Ppr"/>
    <property type="match status" value="1"/>
</dbReference>
<dbReference type="InterPro" id="IPR036979">
    <property type="entry name" value="CM_dom_sf"/>
</dbReference>
<keyword evidence="14 23" id="KW-0456">Lyase</keyword>
<evidence type="ECO:0000256" key="18">
    <source>
        <dbReference type="ARBA" id="ARBA00047848"/>
    </source>
</evidence>
<keyword evidence="9" id="KW-0963">Cytoplasm</keyword>
<dbReference type="SUPFAM" id="SSF53850">
    <property type="entry name" value="Periplasmic binding protein-like II"/>
    <property type="match status" value="1"/>
</dbReference>
<keyword evidence="10" id="KW-0028">Amino-acid biosynthesis</keyword>
<dbReference type="InterPro" id="IPR018528">
    <property type="entry name" value="Preph_deHydtase_CS"/>
</dbReference>
<dbReference type="PROSITE" id="PS51168">
    <property type="entry name" value="CHORISMATE_MUT_2"/>
    <property type="match status" value="1"/>
</dbReference>
<protein>
    <recommendedName>
        <fullName evidence="7">Bifunctional chorismate mutase/prephenate dehydratase</fullName>
        <ecNumber evidence="6">4.2.1.51</ecNumber>
    </recommendedName>
    <alternativeName>
        <fullName evidence="17">Chorismate mutase-prephenate dehydratase</fullName>
    </alternativeName>
    <alternativeName>
        <fullName evidence="8">Prephenate dehydratase</fullName>
    </alternativeName>
    <alternativeName>
        <fullName evidence="16">p-protein</fullName>
    </alternativeName>
</protein>
<feature type="domain" description="Prephenate dehydratase" evidence="21">
    <location>
        <begin position="112"/>
        <end position="289"/>
    </location>
</feature>
<dbReference type="PANTHER" id="PTHR21022:SF19">
    <property type="entry name" value="PREPHENATE DEHYDRATASE-RELATED"/>
    <property type="match status" value="1"/>
</dbReference>
<dbReference type="SUPFAM" id="SSF48600">
    <property type="entry name" value="Chorismate mutase II"/>
    <property type="match status" value="1"/>
</dbReference>
<dbReference type="GO" id="GO:0004664">
    <property type="term" value="F:prephenate dehydratase activity"/>
    <property type="evidence" value="ECO:0007669"/>
    <property type="project" value="UniProtKB-EC"/>
</dbReference>
<evidence type="ECO:0000256" key="5">
    <source>
        <dbReference type="ARBA" id="ARBA00004817"/>
    </source>
</evidence>
<dbReference type="CDD" id="cd04905">
    <property type="entry name" value="ACT_CM-PDT"/>
    <property type="match status" value="1"/>
</dbReference>
<accession>A0A7V7QMK6</accession>
<keyword evidence="12" id="KW-0584">Phenylalanine biosynthesis</keyword>
<evidence type="ECO:0000256" key="17">
    <source>
        <dbReference type="ARBA" id="ARBA00031520"/>
    </source>
</evidence>
<evidence type="ECO:0000259" key="20">
    <source>
        <dbReference type="PROSITE" id="PS51168"/>
    </source>
</evidence>
<keyword evidence="13" id="KW-0413">Isomerase</keyword>
<evidence type="ECO:0000256" key="1">
    <source>
        <dbReference type="ARBA" id="ARBA00000824"/>
    </source>
</evidence>
<comment type="subcellular location">
    <subcellularLocation>
        <location evidence="3">Cytoplasm</location>
    </subcellularLocation>
</comment>
<name>A0A7V7QMK6_9FIRM</name>
<feature type="domain" description="ACT" evidence="22">
    <location>
        <begin position="301"/>
        <end position="376"/>
    </location>
</feature>
<dbReference type="GO" id="GO:0046417">
    <property type="term" value="P:chorismate metabolic process"/>
    <property type="evidence" value="ECO:0007669"/>
    <property type="project" value="InterPro"/>
</dbReference>
<dbReference type="InterPro" id="IPR008242">
    <property type="entry name" value="Chor_mutase/pphenate_deHydtase"/>
</dbReference>
<dbReference type="Gene3D" id="3.40.190.10">
    <property type="entry name" value="Periplasmic binding protein-like II"/>
    <property type="match status" value="2"/>
</dbReference>
<dbReference type="InterPro" id="IPR045865">
    <property type="entry name" value="ACT-like_dom_sf"/>
</dbReference>
<evidence type="ECO:0000259" key="21">
    <source>
        <dbReference type="PROSITE" id="PS51171"/>
    </source>
</evidence>
<dbReference type="InterPro" id="IPR002912">
    <property type="entry name" value="ACT_dom"/>
</dbReference>
<evidence type="ECO:0000256" key="8">
    <source>
        <dbReference type="ARBA" id="ARBA00021872"/>
    </source>
</evidence>
<evidence type="ECO:0000256" key="3">
    <source>
        <dbReference type="ARBA" id="ARBA00004496"/>
    </source>
</evidence>
<reference evidence="23 24" key="1">
    <citation type="submission" date="2019-09" db="EMBL/GenBank/DDBJ databases">
        <authorList>
            <person name="Valk L.C."/>
        </authorList>
    </citation>
    <scope>NUCLEOTIDE SEQUENCE [LARGE SCALE GENOMIC DNA]</scope>
    <source>
        <strain evidence="23">GalUA</strain>
    </source>
</reference>
<evidence type="ECO:0000256" key="19">
    <source>
        <dbReference type="PIRSR" id="PIRSR001500-2"/>
    </source>
</evidence>
<dbReference type="SMART" id="SM00830">
    <property type="entry name" value="CM_2"/>
    <property type="match status" value="1"/>
</dbReference>
<feature type="domain" description="Chorismate mutase" evidence="20">
    <location>
        <begin position="1"/>
        <end position="88"/>
    </location>
</feature>
<evidence type="ECO:0000313" key="24">
    <source>
        <dbReference type="Proteomes" id="UP000461768"/>
    </source>
</evidence>
<comment type="catalytic activity">
    <reaction evidence="18">
        <text>prephenate + H(+) = 3-phenylpyruvate + CO2 + H2O</text>
        <dbReference type="Rhea" id="RHEA:21648"/>
        <dbReference type="ChEBI" id="CHEBI:15377"/>
        <dbReference type="ChEBI" id="CHEBI:15378"/>
        <dbReference type="ChEBI" id="CHEBI:16526"/>
        <dbReference type="ChEBI" id="CHEBI:18005"/>
        <dbReference type="ChEBI" id="CHEBI:29934"/>
        <dbReference type="EC" id="4.2.1.51"/>
    </reaction>
</comment>
<dbReference type="InterPro" id="IPR001086">
    <property type="entry name" value="Preph_deHydtase"/>
</dbReference>
<dbReference type="InterPro" id="IPR036263">
    <property type="entry name" value="Chorismate_II_sf"/>
</dbReference>